<protein>
    <submittedName>
        <fullName evidence="1">Uncharacterized protein</fullName>
    </submittedName>
</protein>
<proteinExistence type="predicted"/>
<organism evidence="1">
    <name type="scientific">viral metagenome</name>
    <dbReference type="NCBI Taxonomy" id="1070528"/>
    <lineage>
        <taxon>unclassified sequences</taxon>
        <taxon>metagenomes</taxon>
        <taxon>organismal metagenomes</taxon>
    </lineage>
</organism>
<accession>A0A6C0JII8</accession>
<dbReference type="AlphaFoldDB" id="A0A6C0JII8"/>
<sequence length="193" mass="21878">MESQPYAEITQDELLSIQKRLSSIYGPEDSKTSDEEDTANDFEELAQAVAHFGEDYPGCIAKKIPKPPPLTRSDDPEEIVLKCDQMYDAESEEWNELKDALEAFSGKPITFVRSNPPFSERDTSPVIRIIPPISEWDNTPLKPPILRRATALQSEELLWGIPQGHSHIEQIWGEQVPPPPLYTRAENTSHNIR</sequence>
<dbReference type="EMBL" id="MN740417">
    <property type="protein sequence ID" value="QHU05635.1"/>
    <property type="molecule type" value="Genomic_DNA"/>
</dbReference>
<name>A0A6C0JII8_9ZZZZ</name>
<reference evidence="1" key="1">
    <citation type="journal article" date="2020" name="Nature">
        <title>Giant virus diversity and host interactions through global metagenomics.</title>
        <authorList>
            <person name="Schulz F."/>
            <person name="Roux S."/>
            <person name="Paez-Espino D."/>
            <person name="Jungbluth S."/>
            <person name="Walsh D.A."/>
            <person name="Denef V.J."/>
            <person name="McMahon K.D."/>
            <person name="Konstantinidis K.T."/>
            <person name="Eloe-Fadrosh E.A."/>
            <person name="Kyrpides N.C."/>
            <person name="Woyke T."/>
        </authorList>
    </citation>
    <scope>NUCLEOTIDE SEQUENCE</scope>
    <source>
        <strain evidence="1">GVMAG-M-3300027736-24</strain>
    </source>
</reference>
<evidence type="ECO:0000313" key="1">
    <source>
        <dbReference type="EMBL" id="QHU05635.1"/>
    </source>
</evidence>